<comment type="caution">
    <text evidence="1">The sequence shown here is derived from an EMBL/GenBank/DDBJ whole genome shotgun (WGS) entry which is preliminary data.</text>
</comment>
<proteinExistence type="predicted"/>
<accession>A0ABP7H7G8</accession>
<evidence type="ECO:0000313" key="2">
    <source>
        <dbReference type="Proteomes" id="UP001500748"/>
    </source>
</evidence>
<dbReference type="EMBL" id="BAABDU010000007">
    <property type="protein sequence ID" value="GAA3780310.1"/>
    <property type="molecule type" value="Genomic_DNA"/>
</dbReference>
<organism evidence="1 2">
    <name type="scientific">Flavobacterium ginsengiterrae</name>
    <dbReference type="NCBI Taxonomy" id="871695"/>
    <lineage>
        <taxon>Bacteria</taxon>
        <taxon>Pseudomonadati</taxon>
        <taxon>Bacteroidota</taxon>
        <taxon>Flavobacteriia</taxon>
        <taxon>Flavobacteriales</taxon>
        <taxon>Flavobacteriaceae</taxon>
        <taxon>Flavobacterium</taxon>
    </lineage>
</organism>
<evidence type="ECO:0000313" key="1">
    <source>
        <dbReference type="EMBL" id="GAA3780310.1"/>
    </source>
</evidence>
<gene>
    <name evidence="1" type="ORF">GCM10022423_40570</name>
</gene>
<dbReference type="Proteomes" id="UP001500748">
    <property type="component" value="Unassembled WGS sequence"/>
</dbReference>
<sequence length="159" mass="18022">MLKSISKNGFVFFLILNAFWSISSFSQTDLVGEWKTKDIIGYTDLTEFSLTKEKEANYACRLTFKSDGTFFCDVPVKCLNDCFVFTSGTYVQVDNNHIHLIVKDAHFVGLTCKMKNLSKEDIVKDLGVFYIHKDGETIRLIPSSGILEDNKKVSLVDPE</sequence>
<name>A0ABP7H7G8_9FLAO</name>
<protein>
    <recommendedName>
        <fullName evidence="3">Lipocalin-like protein</fullName>
    </recommendedName>
</protein>
<keyword evidence="2" id="KW-1185">Reference proteome</keyword>
<evidence type="ECO:0008006" key="3">
    <source>
        <dbReference type="Google" id="ProtNLM"/>
    </source>
</evidence>
<dbReference type="RefSeq" id="WP_345146543.1">
    <property type="nucleotide sequence ID" value="NZ_BAABDU010000007.1"/>
</dbReference>
<reference evidence="2" key="1">
    <citation type="journal article" date="2019" name="Int. J. Syst. Evol. Microbiol.">
        <title>The Global Catalogue of Microorganisms (GCM) 10K type strain sequencing project: providing services to taxonomists for standard genome sequencing and annotation.</title>
        <authorList>
            <consortium name="The Broad Institute Genomics Platform"/>
            <consortium name="The Broad Institute Genome Sequencing Center for Infectious Disease"/>
            <person name="Wu L."/>
            <person name="Ma J."/>
        </authorList>
    </citation>
    <scope>NUCLEOTIDE SEQUENCE [LARGE SCALE GENOMIC DNA]</scope>
    <source>
        <strain evidence="2">JCM 17337</strain>
    </source>
</reference>